<evidence type="ECO:0000313" key="6">
    <source>
        <dbReference type="Proteomes" id="UP000683507"/>
    </source>
</evidence>
<dbReference type="PROSITE" id="PS51918">
    <property type="entry name" value="RADICAL_SAM"/>
    <property type="match status" value="1"/>
</dbReference>
<organism evidence="5 6">
    <name type="scientific">Parvicella tangerina</name>
    <dbReference type="NCBI Taxonomy" id="2829795"/>
    <lineage>
        <taxon>Bacteria</taxon>
        <taxon>Pseudomonadati</taxon>
        <taxon>Bacteroidota</taxon>
        <taxon>Flavobacteriia</taxon>
        <taxon>Flavobacteriales</taxon>
        <taxon>Parvicellaceae</taxon>
        <taxon>Parvicella</taxon>
    </lineage>
</organism>
<dbReference type="Proteomes" id="UP000683507">
    <property type="component" value="Chromosome"/>
</dbReference>
<dbReference type="NCBIfam" id="NF033668">
    <property type="entry name" value="rSAM_PA0069"/>
    <property type="match status" value="1"/>
</dbReference>
<feature type="domain" description="Radical SAM core" evidence="4">
    <location>
        <begin position="57"/>
        <end position="294"/>
    </location>
</feature>
<evidence type="ECO:0000259" key="4">
    <source>
        <dbReference type="PROSITE" id="PS51918"/>
    </source>
</evidence>
<protein>
    <recommendedName>
        <fullName evidence="4">Radical SAM core domain-containing protein</fullName>
    </recommendedName>
</protein>
<keyword evidence="2" id="KW-0408">Iron</keyword>
<name>A0A916N9F2_9FLAO</name>
<dbReference type="InterPro" id="IPR058240">
    <property type="entry name" value="rSAM_sf"/>
</dbReference>
<proteinExistence type="predicted"/>
<dbReference type="KEGG" id="ptan:CRYO30217_00276"/>
<keyword evidence="3" id="KW-0411">Iron-sulfur</keyword>
<dbReference type="GO" id="GO:0003824">
    <property type="term" value="F:catalytic activity"/>
    <property type="evidence" value="ECO:0007669"/>
    <property type="project" value="InterPro"/>
</dbReference>
<dbReference type="PANTHER" id="PTHR43432:SF3">
    <property type="entry name" value="SLR0285 PROTEIN"/>
    <property type="match status" value="1"/>
</dbReference>
<accession>A0A916N9F2</accession>
<dbReference type="AlphaFoldDB" id="A0A916N9F2"/>
<evidence type="ECO:0000256" key="2">
    <source>
        <dbReference type="ARBA" id="ARBA00023004"/>
    </source>
</evidence>
<dbReference type="SFLD" id="SFLDG01084">
    <property type="entry name" value="Uncharacterised_Radical_SAM_Su"/>
    <property type="match status" value="1"/>
</dbReference>
<dbReference type="SUPFAM" id="SSF102114">
    <property type="entry name" value="Radical SAM enzymes"/>
    <property type="match status" value="1"/>
</dbReference>
<dbReference type="SMART" id="SM00729">
    <property type="entry name" value="Elp3"/>
    <property type="match status" value="1"/>
</dbReference>
<gene>
    <name evidence="5" type="ORF">CRYO30217_00276</name>
</gene>
<evidence type="ECO:0000256" key="3">
    <source>
        <dbReference type="ARBA" id="ARBA00023014"/>
    </source>
</evidence>
<evidence type="ECO:0000256" key="1">
    <source>
        <dbReference type="ARBA" id="ARBA00022723"/>
    </source>
</evidence>
<dbReference type="Gene3D" id="3.80.30.30">
    <property type="match status" value="1"/>
</dbReference>
<dbReference type="InterPro" id="IPR006638">
    <property type="entry name" value="Elp3/MiaA/NifB-like_rSAM"/>
</dbReference>
<dbReference type="GO" id="GO:0046872">
    <property type="term" value="F:metal ion binding"/>
    <property type="evidence" value="ECO:0007669"/>
    <property type="project" value="UniProtKB-KW"/>
</dbReference>
<dbReference type="PANTHER" id="PTHR43432">
    <property type="entry name" value="SLR0285 PROTEIN"/>
    <property type="match status" value="1"/>
</dbReference>
<evidence type="ECO:0000313" key="5">
    <source>
        <dbReference type="EMBL" id="CAG5077042.1"/>
    </source>
</evidence>
<sequence>MKGRGATYNPKNRFAKNDAERDREYLEFARFEDEDLKVKTEYIEVYPKTIINKVPSPDVPLDYSVNPYQGCEHGCVYCYARPTHEYWGYSAGLDFESKVLIKSNAVELLKKELCARSYVPRAILFSGNTDCYQPAEKKLEITRKMLTVLEDFNNPVGIITKNSLVLRDLDILRRMAEKQQAAVTISLTSLDEGTRRALEPRTSSAYNRLKAIETLAKNGVPVRVNIAPIIPAINDFEIPALLKSAASAGAQDASYIIVRLNHIVGDIFTEWAKEHFPDRAEKILSLVSDIHQGKLGDTNFNSRMRGAGAVAQQIRDLFKINLKKHLPNAQRIQLDNSQFKVIRNGQLGLF</sequence>
<dbReference type="InterPro" id="IPR007197">
    <property type="entry name" value="rSAM"/>
</dbReference>
<keyword evidence="1" id="KW-0479">Metal-binding</keyword>
<dbReference type="RefSeq" id="WP_258540515.1">
    <property type="nucleotide sequence ID" value="NZ_OU015584.1"/>
</dbReference>
<reference evidence="5" key="1">
    <citation type="submission" date="2021-04" db="EMBL/GenBank/DDBJ databases">
        <authorList>
            <person name="Rodrigo-Torres L."/>
            <person name="Arahal R. D."/>
            <person name="Lucena T."/>
        </authorList>
    </citation>
    <scope>NUCLEOTIDE SEQUENCE</scope>
    <source>
        <strain evidence="5">AS29M-1</strain>
    </source>
</reference>
<dbReference type="InterPro" id="IPR040086">
    <property type="entry name" value="MJ0683-like"/>
</dbReference>
<keyword evidence="6" id="KW-1185">Reference proteome</keyword>
<dbReference type="Pfam" id="PF04055">
    <property type="entry name" value="Radical_SAM"/>
    <property type="match status" value="1"/>
</dbReference>
<dbReference type="SFLD" id="SFLDS00029">
    <property type="entry name" value="Radical_SAM"/>
    <property type="match status" value="1"/>
</dbReference>
<dbReference type="EMBL" id="OU015584">
    <property type="protein sequence ID" value="CAG5077042.1"/>
    <property type="molecule type" value="Genomic_DNA"/>
</dbReference>
<dbReference type="GO" id="GO:0051536">
    <property type="term" value="F:iron-sulfur cluster binding"/>
    <property type="evidence" value="ECO:0007669"/>
    <property type="project" value="UniProtKB-KW"/>
</dbReference>
<dbReference type="CDD" id="cd01335">
    <property type="entry name" value="Radical_SAM"/>
    <property type="match status" value="1"/>
</dbReference>